<evidence type="ECO:0000313" key="2">
    <source>
        <dbReference type="EMBL" id="MXU82375.1"/>
    </source>
</evidence>
<keyword evidence="1" id="KW-0732">Signal</keyword>
<proteinExistence type="predicted"/>
<reference evidence="2" key="1">
    <citation type="submission" date="2019-12" db="EMBL/GenBank/DDBJ databases">
        <title>An insight into the sialome of adult female Ixodes ricinus ticks feeding for 6 days.</title>
        <authorList>
            <person name="Perner J."/>
            <person name="Ribeiro J.M.C."/>
        </authorList>
    </citation>
    <scope>NUCLEOTIDE SEQUENCE</scope>
    <source>
        <strain evidence="2">Semi-engorged</strain>
        <tissue evidence="2">Salivary glands</tissue>
    </source>
</reference>
<dbReference type="AlphaFoldDB" id="A0A6B0U1R1"/>
<evidence type="ECO:0000256" key="1">
    <source>
        <dbReference type="SAM" id="SignalP"/>
    </source>
</evidence>
<protein>
    <submittedName>
        <fullName evidence="2">Putative secreted protein</fullName>
    </submittedName>
</protein>
<dbReference type="EMBL" id="GIFC01000292">
    <property type="protein sequence ID" value="MXU82375.1"/>
    <property type="molecule type" value="Transcribed_RNA"/>
</dbReference>
<name>A0A6B0U1R1_IXORI</name>
<feature type="signal peptide" evidence="1">
    <location>
        <begin position="1"/>
        <end position="22"/>
    </location>
</feature>
<accession>A0A6B0U1R1</accession>
<feature type="chain" id="PRO_5025456428" evidence="1">
    <location>
        <begin position="23"/>
        <end position="68"/>
    </location>
</feature>
<sequence>MFFFLLMDMATVLSVLISICHSLHQSEILSSALCNFKWSEEFVISEYIIQSSAKSLTLMSMLSVISLI</sequence>
<organism evidence="2">
    <name type="scientific">Ixodes ricinus</name>
    <name type="common">Common tick</name>
    <name type="synonym">Acarus ricinus</name>
    <dbReference type="NCBI Taxonomy" id="34613"/>
    <lineage>
        <taxon>Eukaryota</taxon>
        <taxon>Metazoa</taxon>
        <taxon>Ecdysozoa</taxon>
        <taxon>Arthropoda</taxon>
        <taxon>Chelicerata</taxon>
        <taxon>Arachnida</taxon>
        <taxon>Acari</taxon>
        <taxon>Parasitiformes</taxon>
        <taxon>Ixodida</taxon>
        <taxon>Ixodoidea</taxon>
        <taxon>Ixodidae</taxon>
        <taxon>Ixodinae</taxon>
        <taxon>Ixodes</taxon>
    </lineage>
</organism>